<reference evidence="3 4" key="1">
    <citation type="submission" date="2020-04" db="EMBL/GenBank/DDBJ databases">
        <title>Molecular characterization of pseudomonads from Agaricus bisporus reveal novel blotch 2 pathogens in Western Europe.</title>
        <authorList>
            <person name="Taparia T."/>
            <person name="Krijger M."/>
            <person name="Haynes E."/>
            <person name="Elpinstone J.G."/>
            <person name="Noble R."/>
            <person name="Van Der Wolf J."/>
        </authorList>
    </citation>
    <scope>NUCLEOTIDE SEQUENCE [LARGE SCALE GENOMIC DNA]</scope>
    <source>
        <strain evidence="3 4">IPO3737</strain>
    </source>
</reference>
<dbReference type="PANTHER" id="PTHR47708:SF2">
    <property type="entry name" value="SI:CH73-132F6.5"/>
    <property type="match status" value="1"/>
</dbReference>
<feature type="domain" description="AtuA-like ferredoxin-fold" evidence="2">
    <location>
        <begin position="484"/>
        <end position="585"/>
    </location>
</feature>
<dbReference type="Proteomes" id="UP000520592">
    <property type="component" value="Unassembled WGS sequence"/>
</dbReference>
<proteinExistence type="predicted"/>
<dbReference type="RefSeq" id="WP_177057343.1">
    <property type="nucleotide sequence ID" value="NZ_JACAPS010000013.1"/>
</dbReference>
<organism evidence="3 4">
    <name type="scientific">Pseudomonas gingeri</name>
    <dbReference type="NCBI Taxonomy" id="117681"/>
    <lineage>
        <taxon>Bacteria</taxon>
        <taxon>Pseudomonadati</taxon>
        <taxon>Pseudomonadota</taxon>
        <taxon>Gammaproteobacteria</taxon>
        <taxon>Pseudomonadales</taxon>
        <taxon>Pseudomonadaceae</taxon>
        <taxon>Pseudomonas</taxon>
    </lineage>
</organism>
<name>A0A7Y7Y8L8_9PSED</name>
<dbReference type="InterPro" id="IPR010839">
    <property type="entry name" value="AtuA_N"/>
</dbReference>
<dbReference type="Pfam" id="PF07287">
    <property type="entry name" value="AtuA"/>
    <property type="match status" value="1"/>
</dbReference>
<gene>
    <name evidence="3" type="ORF">HX876_05550</name>
</gene>
<evidence type="ECO:0000259" key="2">
    <source>
        <dbReference type="Pfam" id="PF23544"/>
    </source>
</evidence>
<comment type="caution">
    <text evidence="3">The sequence shown here is derived from an EMBL/GenBank/DDBJ whole genome shotgun (WGS) entry which is preliminary data.</text>
</comment>
<dbReference type="InterPro" id="IPR056362">
    <property type="entry name" value="AtuA-like_ferredoxin_dom"/>
</dbReference>
<protein>
    <submittedName>
        <fullName evidence="3">DUF1446 domain-containing protein</fullName>
    </submittedName>
</protein>
<dbReference type="EMBL" id="JACAQD010000006">
    <property type="protein sequence ID" value="NWC31843.1"/>
    <property type="molecule type" value="Genomic_DNA"/>
</dbReference>
<dbReference type="PANTHER" id="PTHR47708">
    <property type="match status" value="1"/>
</dbReference>
<accession>A0A7Y7Y8L8</accession>
<dbReference type="AlphaFoldDB" id="A0A7Y7Y8L8"/>
<dbReference type="Pfam" id="PF23544">
    <property type="entry name" value="AtuA_ferredoxin"/>
    <property type="match status" value="1"/>
</dbReference>
<evidence type="ECO:0000259" key="1">
    <source>
        <dbReference type="Pfam" id="PF07287"/>
    </source>
</evidence>
<feature type="domain" description="Acyclic terpene utilisation N-terminal" evidence="1">
    <location>
        <begin position="5"/>
        <end position="446"/>
    </location>
</feature>
<evidence type="ECO:0000313" key="4">
    <source>
        <dbReference type="Proteomes" id="UP000520592"/>
    </source>
</evidence>
<evidence type="ECO:0000313" key="3">
    <source>
        <dbReference type="EMBL" id="NWC31843.1"/>
    </source>
</evidence>
<sequence length="596" mass="63882">MNRTIRVGCASAFWGDTSTAARPLVEAGRLDYLVFDYLAEITLSILAGARLKDPEAGYATDFVEVLEPLLADIARQRIRVISNAGGVNPLACAAVLQRACDKAGVALKIAVLQGDDLQPRFQQLAGSGIHEMYSGAPLPPFCVSTNAYLGAPGIVEALRLGADIVITGRVVDSAVVSAALVHEFGWSWSDYDKLAQAALAGHIIECGAQCTGGNFTDWREVPDYEHIGFPIVEVGADGDFIVSKPTGSGGLVSPLSVGEQLLYEIGDPRAYHLPDVICDFTRVTLAQHGENAVSVRGARGLPPTAQYKVSATWPDGFRCTASCLMAGIDAVDKARRVSQAIIDKTAQMFRLHGWAPYSEVNIELLGSEATYGPHGRRQDSREVVIKLSVRHPDKRALVLFSREIAQAATGMAPGLTGIVGGRPTVYPLIRLFSFLIDKSACELGVHIDGQLHPCALPVLASFDPASVTEDLQPPRPQGRAEANVPLIRLAVARSGDKGNHSNIGVMARRPEYLPWIAEALTAAVVVDWMSHVLDPVHGRVERWYLPGSHSLNFLLENALGGGGVASLRIDPQGKAFAQQLLEIQIPVPQQLADQLA</sequence>